<feature type="domain" description="Helicase ATP-binding" evidence="5">
    <location>
        <begin position="1"/>
        <end position="87"/>
    </location>
</feature>
<dbReference type="InterPro" id="IPR014001">
    <property type="entry name" value="Helicase_ATP-bd"/>
</dbReference>
<dbReference type="InterPro" id="IPR050615">
    <property type="entry name" value="ATP-dep_DNA_Helicase"/>
</dbReference>
<dbReference type="GO" id="GO:0016787">
    <property type="term" value="F:hydrolase activity"/>
    <property type="evidence" value="ECO:0007669"/>
    <property type="project" value="UniProtKB-KW"/>
</dbReference>
<keyword evidence="3" id="KW-0347">Helicase</keyword>
<organism evidence="6">
    <name type="scientific">marine sediment metagenome</name>
    <dbReference type="NCBI Taxonomy" id="412755"/>
    <lineage>
        <taxon>unclassified sequences</taxon>
        <taxon>metagenomes</taxon>
        <taxon>ecological metagenomes</taxon>
    </lineage>
</organism>
<evidence type="ECO:0000259" key="5">
    <source>
        <dbReference type="PROSITE" id="PS51192"/>
    </source>
</evidence>
<proteinExistence type="predicted"/>
<evidence type="ECO:0000256" key="4">
    <source>
        <dbReference type="ARBA" id="ARBA00022840"/>
    </source>
</evidence>
<evidence type="ECO:0000256" key="3">
    <source>
        <dbReference type="ARBA" id="ARBA00022806"/>
    </source>
</evidence>
<dbReference type="AlphaFoldDB" id="A0A0F9CI56"/>
<dbReference type="InterPro" id="IPR027417">
    <property type="entry name" value="P-loop_NTPase"/>
</dbReference>
<sequence length="308" mass="35460">PYRHKKKYPITISTVQTFLHAKGYGRLIEDQFRFGLVIADEVHELVAPEFIRVFSLWSPLSWLGLTATPKRPDEREFLAYRILGPVVARLKADQMRPIVKWIDTGFVVPDKLANSKYPRHWVWNKLLSMMIEDEDRIEVIIKNVMQDIDNGRLVAVVGERTQLLRKIHERLTRDGYDVAYADGTVPKARRKKIYEDMARGIKYRCLCAGKVLDAMVSIKPLDCLHLITPVAAEHRVMQIFGRTRRPNEGKLVPLVRYYVDEGGQLSGAFRKVAAVVQREGWVVEQADRGPGLAGMGRWKQKPRQETLF</sequence>
<accession>A0A0F9CI56</accession>
<dbReference type="Gene3D" id="3.40.50.300">
    <property type="entry name" value="P-loop containing nucleotide triphosphate hydrolases"/>
    <property type="match status" value="2"/>
</dbReference>
<dbReference type="SUPFAM" id="SSF52540">
    <property type="entry name" value="P-loop containing nucleoside triphosphate hydrolases"/>
    <property type="match status" value="1"/>
</dbReference>
<name>A0A0F9CI56_9ZZZZ</name>
<dbReference type="PANTHER" id="PTHR11274:SF0">
    <property type="entry name" value="GENERAL TRANSCRIPTION AND DNA REPAIR FACTOR IIH HELICASE SUBUNIT XPB"/>
    <property type="match status" value="1"/>
</dbReference>
<dbReference type="InterPro" id="IPR006935">
    <property type="entry name" value="Helicase/UvrB_N"/>
</dbReference>
<dbReference type="PROSITE" id="PS51192">
    <property type="entry name" value="HELICASE_ATP_BIND_1"/>
    <property type="match status" value="1"/>
</dbReference>
<dbReference type="GO" id="GO:0004386">
    <property type="term" value="F:helicase activity"/>
    <property type="evidence" value="ECO:0007669"/>
    <property type="project" value="UniProtKB-KW"/>
</dbReference>
<dbReference type="InterPro" id="IPR001650">
    <property type="entry name" value="Helicase_C-like"/>
</dbReference>
<dbReference type="Pfam" id="PF00271">
    <property type="entry name" value="Helicase_C"/>
    <property type="match status" value="1"/>
</dbReference>
<dbReference type="EMBL" id="LAZR01033120">
    <property type="protein sequence ID" value="KKL49003.1"/>
    <property type="molecule type" value="Genomic_DNA"/>
</dbReference>
<evidence type="ECO:0000256" key="2">
    <source>
        <dbReference type="ARBA" id="ARBA00022801"/>
    </source>
</evidence>
<feature type="non-terminal residue" evidence="6">
    <location>
        <position position="1"/>
    </location>
</feature>
<dbReference type="GO" id="GO:0003677">
    <property type="term" value="F:DNA binding"/>
    <property type="evidence" value="ECO:0007669"/>
    <property type="project" value="InterPro"/>
</dbReference>
<reference evidence="6" key="1">
    <citation type="journal article" date="2015" name="Nature">
        <title>Complex archaea that bridge the gap between prokaryotes and eukaryotes.</title>
        <authorList>
            <person name="Spang A."/>
            <person name="Saw J.H."/>
            <person name="Jorgensen S.L."/>
            <person name="Zaremba-Niedzwiedzka K."/>
            <person name="Martijn J."/>
            <person name="Lind A.E."/>
            <person name="van Eijk R."/>
            <person name="Schleper C."/>
            <person name="Guy L."/>
            <person name="Ettema T.J."/>
        </authorList>
    </citation>
    <scope>NUCLEOTIDE SEQUENCE</scope>
</reference>
<dbReference type="PANTHER" id="PTHR11274">
    <property type="entry name" value="RAD25/XP-B DNA REPAIR HELICASE"/>
    <property type="match status" value="1"/>
</dbReference>
<dbReference type="Pfam" id="PF04851">
    <property type="entry name" value="ResIII"/>
    <property type="match status" value="1"/>
</dbReference>
<dbReference type="GO" id="GO:0005524">
    <property type="term" value="F:ATP binding"/>
    <property type="evidence" value="ECO:0007669"/>
    <property type="project" value="UniProtKB-KW"/>
</dbReference>
<comment type="caution">
    <text evidence="6">The sequence shown here is derived from an EMBL/GenBank/DDBJ whole genome shotgun (WGS) entry which is preliminary data.</text>
</comment>
<protein>
    <recommendedName>
        <fullName evidence="5">Helicase ATP-binding domain-containing protein</fullName>
    </recommendedName>
</protein>
<keyword evidence="4" id="KW-0067">ATP-binding</keyword>
<keyword evidence="1" id="KW-0547">Nucleotide-binding</keyword>
<evidence type="ECO:0000256" key="1">
    <source>
        <dbReference type="ARBA" id="ARBA00022741"/>
    </source>
</evidence>
<keyword evidence="2" id="KW-0378">Hydrolase</keyword>
<gene>
    <name evidence="6" type="ORF">LCGC14_2319850</name>
</gene>
<evidence type="ECO:0000313" key="6">
    <source>
        <dbReference type="EMBL" id="KKL49003.1"/>
    </source>
</evidence>